<protein>
    <submittedName>
        <fullName evidence="1">Uncharacterized protein</fullName>
    </submittedName>
</protein>
<gene>
    <name evidence="1" type="ORF">HMPREF0322_01352</name>
</gene>
<sequence length="67" mass="7682">MCSLYTPFDKNKFIPGDAFRWPGWQVCKPVLLYHQNNQLRSMLFLIAKVMPTANPLNNLPIFQVGAS</sequence>
<comment type="caution">
    <text evidence="1">The sequence shown here is derived from an EMBL/GenBank/DDBJ whole genome shotgun (WGS) entry which is preliminary data.</text>
</comment>
<name>G9XK70_DESHA</name>
<proteinExistence type="predicted"/>
<evidence type="ECO:0000313" key="1">
    <source>
        <dbReference type="EMBL" id="EHL07955.1"/>
    </source>
</evidence>
<dbReference type="EMBL" id="AFZX01000032">
    <property type="protein sequence ID" value="EHL07955.1"/>
    <property type="molecule type" value="Genomic_DNA"/>
</dbReference>
<accession>G9XK70</accession>
<organism evidence="1 2">
    <name type="scientific">Desulfitobacterium hafniense DP7</name>
    <dbReference type="NCBI Taxonomy" id="537010"/>
    <lineage>
        <taxon>Bacteria</taxon>
        <taxon>Bacillati</taxon>
        <taxon>Bacillota</taxon>
        <taxon>Clostridia</taxon>
        <taxon>Eubacteriales</taxon>
        <taxon>Desulfitobacteriaceae</taxon>
        <taxon>Desulfitobacterium</taxon>
    </lineage>
</organism>
<dbReference type="Proteomes" id="UP000004416">
    <property type="component" value="Unassembled WGS sequence"/>
</dbReference>
<dbReference type="HOGENOM" id="CLU_2805434_0_0_9"/>
<evidence type="ECO:0000313" key="2">
    <source>
        <dbReference type="Proteomes" id="UP000004416"/>
    </source>
</evidence>
<dbReference type="AlphaFoldDB" id="G9XK70"/>
<reference evidence="1 2" key="1">
    <citation type="submission" date="2011-08" db="EMBL/GenBank/DDBJ databases">
        <authorList>
            <person name="Weinstock G."/>
            <person name="Sodergren E."/>
            <person name="Clifton S."/>
            <person name="Fulton L."/>
            <person name="Fulton B."/>
            <person name="Courtney L."/>
            <person name="Fronick C."/>
            <person name="Harrison M."/>
            <person name="Strong C."/>
            <person name="Farmer C."/>
            <person name="Delahaunty K."/>
            <person name="Markovic C."/>
            <person name="Hall O."/>
            <person name="Minx P."/>
            <person name="Tomlinson C."/>
            <person name="Mitreva M."/>
            <person name="Hou S."/>
            <person name="Chen J."/>
            <person name="Wollam A."/>
            <person name="Pepin K.H."/>
            <person name="Johnson M."/>
            <person name="Bhonagiri V."/>
            <person name="Zhang X."/>
            <person name="Suruliraj S."/>
            <person name="Warren W."/>
            <person name="Chinwalla A."/>
            <person name="Mardis E.R."/>
            <person name="Wilson R.K."/>
        </authorList>
    </citation>
    <scope>NUCLEOTIDE SEQUENCE [LARGE SCALE GENOMIC DNA]</scope>
    <source>
        <strain evidence="1 2">DP7</strain>
    </source>
</reference>